<dbReference type="EMBL" id="DSTK01000040">
    <property type="protein sequence ID" value="HFK98569.1"/>
    <property type="molecule type" value="Genomic_DNA"/>
</dbReference>
<dbReference type="SUPFAM" id="SSF53901">
    <property type="entry name" value="Thiolase-like"/>
    <property type="match status" value="2"/>
</dbReference>
<organism evidence="1">
    <name type="scientific">Desulfacinum infernum</name>
    <dbReference type="NCBI Taxonomy" id="35837"/>
    <lineage>
        <taxon>Bacteria</taxon>
        <taxon>Pseudomonadati</taxon>
        <taxon>Thermodesulfobacteriota</taxon>
        <taxon>Syntrophobacteria</taxon>
        <taxon>Syntrophobacterales</taxon>
        <taxon>Syntrophobacteraceae</taxon>
        <taxon>Desulfacinum</taxon>
    </lineage>
</organism>
<sequence length="397" mass="44106">MRFARGCGSAHFVSAVHCSLRAQAVKEVPFMTPSSVYITGIGSYSPGNPVPFECIEDVLGRLEGVPKKLEKRLERLRSVLREMLGIEYSYYAYDPQTGTFTDTNVSMCEKAARKALDQAHLAARDVELIVYAGILYDVMCPPSSVLVQEALGIPYCAELSIHSNCTAIYKALQVAADLLAGGRYRNALIVTSQMSSAFLRAEYFNPKMVSLEQVILRWFLSDGAGAWVLSRHPGPHVSLRVTETYLESVGLGIQPSMRMMAGALHANLVEVYEKGLHHLEQDIKMVSELAPKLFKQGFDTMREKTGLNMKDVTCFFANIPTKHMMDLLVNGLRRDFQLPDLPFYTKMATRGYPGAPAIVIALDEYLQEKPVLSGDRLVSFVTESSKWMHAGFILDAC</sequence>
<dbReference type="GO" id="GO:0044550">
    <property type="term" value="P:secondary metabolite biosynthetic process"/>
    <property type="evidence" value="ECO:0007669"/>
    <property type="project" value="TreeGrafter"/>
</dbReference>
<protein>
    <recommendedName>
        <fullName evidence="2">3-oxoacyl-ACP synthase</fullName>
    </recommendedName>
</protein>
<dbReference type="Pfam" id="PF07451">
    <property type="entry name" value="SpoVAD"/>
    <property type="match status" value="1"/>
</dbReference>
<dbReference type="PANTHER" id="PTHR34069">
    <property type="entry name" value="3-OXOACYL-[ACYL-CARRIER-PROTEIN] SYNTHASE 3"/>
    <property type="match status" value="1"/>
</dbReference>
<name>A0A832A8E2_9BACT</name>
<dbReference type="InterPro" id="IPR016039">
    <property type="entry name" value="Thiolase-like"/>
</dbReference>
<dbReference type="GO" id="GO:0016746">
    <property type="term" value="F:acyltransferase activity"/>
    <property type="evidence" value="ECO:0007669"/>
    <property type="project" value="UniProtKB-KW"/>
</dbReference>
<dbReference type="InterPro" id="IPR010894">
    <property type="entry name" value="SpoVAD"/>
</dbReference>
<dbReference type="PANTHER" id="PTHR34069:SF2">
    <property type="entry name" value="BETA-KETOACYL-[ACYL-CARRIER-PROTEIN] SYNTHASE III"/>
    <property type="match status" value="1"/>
</dbReference>
<comment type="caution">
    <text evidence="1">The sequence shown here is derived from an EMBL/GenBank/DDBJ whole genome shotgun (WGS) entry which is preliminary data.</text>
</comment>
<dbReference type="Gene3D" id="3.40.47.10">
    <property type="match status" value="2"/>
</dbReference>
<evidence type="ECO:0008006" key="2">
    <source>
        <dbReference type="Google" id="ProtNLM"/>
    </source>
</evidence>
<evidence type="ECO:0000313" key="1">
    <source>
        <dbReference type="EMBL" id="HFK98569.1"/>
    </source>
</evidence>
<dbReference type="AlphaFoldDB" id="A0A832A8E2"/>
<proteinExistence type="predicted"/>
<accession>A0A832A8E2</accession>
<gene>
    <name evidence="1" type="ORF">ENS06_14745</name>
</gene>
<dbReference type="CDD" id="cd00827">
    <property type="entry name" value="init_cond_enzymes"/>
    <property type="match status" value="1"/>
</dbReference>
<reference evidence="1" key="1">
    <citation type="journal article" date="2020" name="mSystems">
        <title>Genome- and Community-Level Interaction Insights into Carbon Utilization and Element Cycling Functions of Hydrothermarchaeota in Hydrothermal Sediment.</title>
        <authorList>
            <person name="Zhou Z."/>
            <person name="Liu Y."/>
            <person name="Xu W."/>
            <person name="Pan J."/>
            <person name="Luo Z.H."/>
            <person name="Li M."/>
        </authorList>
    </citation>
    <scope>NUCLEOTIDE SEQUENCE [LARGE SCALE GENOMIC DNA]</scope>
    <source>
        <strain evidence="1">SpSt-456</strain>
    </source>
</reference>